<dbReference type="EMBL" id="CP090037">
    <property type="protein sequence ID" value="UPL00242.1"/>
    <property type="molecule type" value="Genomic_DNA"/>
</dbReference>
<sequence length="224" mass="25727">MIAPKPATTTSLPGPDSLTPSKRWGFAVYRCDYSDDDQWKSYMYHFKHAVKDELKDIGAHWSIWGRLRWTIIEDRQKLHSASKEDIQKQFISLNEQGLTIKMPVPPNDGWRVKHEYDSCIYVDKWCLDTLDLHEAWLDRGAPGPFQPVICAVINNEHTRDNDVRLERQQTDGSQKPYTGWVYTHVGSLSRLCPSMIQRHTQPPQLSPTTGNMPGQNGLDCSESM</sequence>
<gene>
    <name evidence="1" type="ORF">LCI18_011176</name>
</gene>
<evidence type="ECO:0000313" key="1">
    <source>
        <dbReference type="EMBL" id="UPL00242.1"/>
    </source>
</evidence>
<name>A0ACD3ZGB4_FUSSC</name>
<accession>A0ACD3ZGB4</accession>
<reference evidence="1" key="1">
    <citation type="submission" date="2021-11" db="EMBL/GenBank/DDBJ databases">
        <title>Fusarium solani-melongenae Genome sequencing and assembly.</title>
        <authorList>
            <person name="Xie S."/>
            <person name="Huang L."/>
            <person name="Zhang X."/>
        </authorList>
    </citation>
    <scope>NUCLEOTIDE SEQUENCE</scope>
    <source>
        <strain evidence="1">CRI 24-3</strain>
    </source>
</reference>
<organism evidence="1 2">
    <name type="scientific">Fusarium solani subsp. cucurbitae</name>
    <name type="common">Neocosmosporum cucurbitae</name>
    <dbReference type="NCBI Taxonomy" id="2747967"/>
    <lineage>
        <taxon>Eukaryota</taxon>
        <taxon>Fungi</taxon>
        <taxon>Dikarya</taxon>
        <taxon>Ascomycota</taxon>
        <taxon>Pezizomycotina</taxon>
        <taxon>Sordariomycetes</taxon>
        <taxon>Hypocreomycetidae</taxon>
        <taxon>Hypocreales</taxon>
        <taxon>Nectriaceae</taxon>
        <taxon>Fusarium</taxon>
        <taxon>Fusarium solani species complex</taxon>
    </lineage>
</organism>
<keyword evidence="2" id="KW-1185">Reference proteome</keyword>
<protein>
    <submittedName>
        <fullName evidence="1">Uncharacterized protein</fullName>
    </submittedName>
</protein>
<evidence type="ECO:0000313" key="2">
    <source>
        <dbReference type="Proteomes" id="UP000830768"/>
    </source>
</evidence>
<dbReference type="Proteomes" id="UP000830768">
    <property type="component" value="Chromosome 9"/>
</dbReference>
<proteinExistence type="predicted"/>